<feature type="transmembrane region" description="Helical" evidence="2">
    <location>
        <begin position="71"/>
        <end position="92"/>
    </location>
</feature>
<evidence type="ECO:0000313" key="4">
    <source>
        <dbReference type="EMBL" id="GII95622.1"/>
    </source>
</evidence>
<dbReference type="InterPro" id="IPR004474">
    <property type="entry name" value="LytR_CpsA_psr"/>
</dbReference>
<dbReference type="EMBL" id="BOOW01000037">
    <property type="protein sequence ID" value="GII95622.1"/>
    <property type="molecule type" value="Genomic_DNA"/>
</dbReference>
<dbReference type="PANTHER" id="PTHR33392:SF6">
    <property type="entry name" value="POLYISOPRENYL-TEICHOIC ACID--PEPTIDOGLYCAN TEICHOIC ACID TRANSFERASE TAGU"/>
    <property type="match status" value="1"/>
</dbReference>
<reference evidence="4" key="1">
    <citation type="submission" date="2021-01" db="EMBL/GenBank/DDBJ databases">
        <title>Whole genome shotgun sequence of Sinosporangium siamense NBRC 109515.</title>
        <authorList>
            <person name="Komaki H."/>
            <person name="Tamura T."/>
        </authorList>
    </citation>
    <scope>NUCLEOTIDE SEQUENCE</scope>
    <source>
        <strain evidence="4">NBRC 109515</strain>
    </source>
</reference>
<protein>
    <recommendedName>
        <fullName evidence="3">Cell envelope-related transcriptional attenuator domain-containing protein</fullName>
    </recommendedName>
</protein>
<dbReference type="AlphaFoldDB" id="A0A919RLY1"/>
<dbReference type="NCBIfam" id="TIGR00350">
    <property type="entry name" value="lytR_cpsA_psr"/>
    <property type="match status" value="1"/>
</dbReference>
<feature type="domain" description="Cell envelope-related transcriptional attenuator" evidence="3">
    <location>
        <begin position="179"/>
        <end position="353"/>
    </location>
</feature>
<dbReference type="PANTHER" id="PTHR33392">
    <property type="entry name" value="POLYISOPRENYL-TEICHOIC ACID--PEPTIDOGLYCAN TEICHOIC ACID TRANSFERASE TAGU"/>
    <property type="match status" value="1"/>
</dbReference>
<dbReference type="Pfam" id="PF03816">
    <property type="entry name" value="LytR_cpsA_psr"/>
    <property type="match status" value="1"/>
</dbReference>
<dbReference type="InterPro" id="IPR050922">
    <property type="entry name" value="LytR/CpsA/Psr_CW_biosynth"/>
</dbReference>
<feature type="transmembrane region" description="Helical" evidence="2">
    <location>
        <begin position="12"/>
        <end position="31"/>
    </location>
</feature>
<sequence>MRDNGEGHGFAASFALTLGSALLWGFAHLWVGRNKVGLALMALFLGLNAVVLTVITVFRSNLLTLIVQPRWLIVLMVALIVIALIWIAVIVRSYQLVRPPARKWFARGSAVVLTAVLCLAVLAPLAYGAHLAYVSRDLVTSLFNPGVPVGSTADPWEGTERVNLLLIGADSAPSRYGVRTDSITVASIDPHNGHTVLFGLPRNLQNVPMPPGPAREWFPFGFTGEGTHTPGLLNEVYQYAEDHPDMVPGVPNGKRGPTLLKSTVAGILGLTVDYYAMIDMKGFARIIDAMGGVTVTIKEQIIYGRHNEGLIATGTRRLSGEQALWYGRSRTYSDDYVRMGRQKCLINAMVRQADPLTVLRSFDELARAAKGAISTDLPQEFLPGLVDLAQRVKEAKIKSLQFVPPLINTGEPDYYLIKDKVAVALTDRGVRRSPGTAADPHDPVPLDAICR</sequence>
<dbReference type="Proteomes" id="UP000606172">
    <property type="component" value="Unassembled WGS sequence"/>
</dbReference>
<evidence type="ECO:0000256" key="1">
    <source>
        <dbReference type="ARBA" id="ARBA00006068"/>
    </source>
</evidence>
<feature type="transmembrane region" description="Helical" evidence="2">
    <location>
        <begin position="38"/>
        <end position="59"/>
    </location>
</feature>
<comment type="caution">
    <text evidence="4">The sequence shown here is derived from an EMBL/GenBank/DDBJ whole genome shotgun (WGS) entry which is preliminary data.</text>
</comment>
<dbReference type="Gene3D" id="3.40.630.190">
    <property type="entry name" value="LCP protein"/>
    <property type="match status" value="1"/>
</dbReference>
<keyword evidence="2" id="KW-1133">Transmembrane helix</keyword>
<keyword evidence="2" id="KW-0472">Membrane</keyword>
<keyword evidence="2" id="KW-0812">Transmembrane</keyword>
<feature type="transmembrane region" description="Helical" evidence="2">
    <location>
        <begin position="104"/>
        <end position="127"/>
    </location>
</feature>
<evidence type="ECO:0000313" key="5">
    <source>
        <dbReference type="Proteomes" id="UP000606172"/>
    </source>
</evidence>
<accession>A0A919RLY1</accession>
<keyword evidence="5" id="KW-1185">Reference proteome</keyword>
<evidence type="ECO:0000259" key="3">
    <source>
        <dbReference type="Pfam" id="PF03816"/>
    </source>
</evidence>
<organism evidence="4 5">
    <name type="scientific">Sinosporangium siamense</name>
    <dbReference type="NCBI Taxonomy" id="1367973"/>
    <lineage>
        <taxon>Bacteria</taxon>
        <taxon>Bacillati</taxon>
        <taxon>Actinomycetota</taxon>
        <taxon>Actinomycetes</taxon>
        <taxon>Streptosporangiales</taxon>
        <taxon>Streptosporangiaceae</taxon>
        <taxon>Sinosporangium</taxon>
    </lineage>
</organism>
<name>A0A919RLY1_9ACTN</name>
<comment type="similarity">
    <text evidence="1">Belongs to the LytR/CpsA/Psr (LCP) family.</text>
</comment>
<proteinExistence type="inferred from homology"/>
<evidence type="ECO:0000256" key="2">
    <source>
        <dbReference type="SAM" id="Phobius"/>
    </source>
</evidence>
<gene>
    <name evidence="4" type="ORF">Ssi02_58530</name>
</gene>